<dbReference type="KEGG" id="tbi:Tbis_3210"/>
<proteinExistence type="predicted"/>
<evidence type="ECO:0000313" key="3">
    <source>
        <dbReference type="Proteomes" id="UP000006640"/>
    </source>
</evidence>
<organism evidence="2 3">
    <name type="scientific">Thermobispora bispora (strain ATCC 19993 / DSM 43833 / CBS 139.67 / JCM 10125 / KCTC 9307 / NBRC 14880 / R51)</name>
    <dbReference type="NCBI Taxonomy" id="469371"/>
    <lineage>
        <taxon>Bacteria</taxon>
        <taxon>Bacillati</taxon>
        <taxon>Actinomycetota</taxon>
        <taxon>Actinomycetes</taxon>
        <taxon>Streptosporangiales</taxon>
        <taxon>Streptosporangiaceae</taxon>
        <taxon>Thermobispora</taxon>
    </lineage>
</organism>
<dbReference type="Proteomes" id="UP000006640">
    <property type="component" value="Chromosome"/>
</dbReference>
<dbReference type="Gene3D" id="3.40.50.1820">
    <property type="entry name" value="alpha/beta hydrolase"/>
    <property type="match status" value="1"/>
</dbReference>
<feature type="domain" description="AB hydrolase-1" evidence="1">
    <location>
        <begin position="28"/>
        <end position="257"/>
    </location>
</feature>
<sequence>MSSGGGITEHKVTLNDIEVHYTRAGDGPPVVLVHGLAQDGRSWEPVQRGLTKVTTYAYDLRGHGRTTVGDAQGTLAQLRDDFLAFLEQVTGPAVGVGFSLGGTVVLSAAAARPDLVRHAVVMGTSSVVGRAAAGFYAERIELFRGGDKAAQAAALRSDTAAALHNTAVDVDAVTRERVEAVGDGAGYINAATAMASLSGNPLTPELEAITPQTPVTVIGAEHDTFCPRKAADIILGAIEHAEYREIAEAGHLMLIDQPERTVDVLRQCVEK</sequence>
<protein>
    <submittedName>
        <fullName evidence="2">Alpha/beta hydrolase fold protein</fullName>
    </submittedName>
</protein>
<dbReference type="GO" id="GO:0016787">
    <property type="term" value="F:hydrolase activity"/>
    <property type="evidence" value="ECO:0007669"/>
    <property type="project" value="UniProtKB-KW"/>
</dbReference>
<reference evidence="2 3" key="1">
    <citation type="submission" date="2010-01" db="EMBL/GenBank/DDBJ databases">
        <title>The complete genome of Thermobispora bispora DSM 43833.</title>
        <authorList>
            <consortium name="US DOE Joint Genome Institute (JGI-PGF)"/>
            <person name="Lucas S."/>
            <person name="Copeland A."/>
            <person name="Lapidus A."/>
            <person name="Glavina del Rio T."/>
            <person name="Dalin E."/>
            <person name="Tice H."/>
            <person name="Bruce D."/>
            <person name="Goodwin L."/>
            <person name="Pitluck S."/>
            <person name="Kyrpides N."/>
            <person name="Mavromatis K."/>
            <person name="Ivanova N."/>
            <person name="Mikhailova N."/>
            <person name="Chertkov O."/>
            <person name="Brettin T."/>
            <person name="Detter J.C."/>
            <person name="Han C."/>
            <person name="Larimer F."/>
            <person name="Land M."/>
            <person name="Hauser L."/>
            <person name="Markowitz V."/>
            <person name="Cheng J.-F."/>
            <person name="Hugenholtz P."/>
            <person name="Woyke T."/>
            <person name="Wu D."/>
            <person name="Jando M."/>
            <person name="Schneider S."/>
            <person name="Klenk H.-P."/>
            <person name="Eisen J.A."/>
        </authorList>
    </citation>
    <scope>NUCLEOTIDE SEQUENCE [LARGE SCALE GENOMIC DNA]</scope>
    <source>
        <strain evidence="3">ATCC 19993 / DSM 43833 / CBS 139.67 / JCM 10125 / KCTC 9307 / NBRC 14880 / R51</strain>
    </source>
</reference>
<accession>D6Y8T8</accession>
<dbReference type="eggNOG" id="COG2267">
    <property type="taxonomic scope" value="Bacteria"/>
</dbReference>
<dbReference type="PANTHER" id="PTHR43194:SF2">
    <property type="entry name" value="PEROXISOMAL MEMBRANE PROTEIN LPX1"/>
    <property type="match status" value="1"/>
</dbReference>
<dbReference type="EMBL" id="CP001874">
    <property type="protein sequence ID" value="ADG89900.1"/>
    <property type="molecule type" value="Genomic_DNA"/>
</dbReference>
<dbReference type="STRING" id="469371.Tbis_3210"/>
<dbReference type="InterPro" id="IPR029058">
    <property type="entry name" value="AB_hydrolase_fold"/>
</dbReference>
<dbReference type="Pfam" id="PF00561">
    <property type="entry name" value="Abhydrolase_1"/>
    <property type="match status" value="1"/>
</dbReference>
<evidence type="ECO:0000259" key="1">
    <source>
        <dbReference type="Pfam" id="PF00561"/>
    </source>
</evidence>
<dbReference type="PANTHER" id="PTHR43194">
    <property type="entry name" value="HYDROLASE ALPHA/BETA FOLD FAMILY"/>
    <property type="match status" value="1"/>
</dbReference>
<name>D6Y8T8_THEBD</name>
<dbReference type="HOGENOM" id="CLU_020336_50_2_11"/>
<evidence type="ECO:0000313" key="2">
    <source>
        <dbReference type="EMBL" id="ADG89900.1"/>
    </source>
</evidence>
<dbReference type="InterPro" id="IPR050228">
    <property type="entry name" value="Carboxylesterase_BioH"/>
</dbReference>
<dbReference type="InterPro" id="IPR000073">
    <property type="entry name" value="AB_hydrolase_1"/>
</dbReference>
<dbReference type="AlphaFoldDB" id="D6Y8T8"/>
<gene>
    <name evidence="2" type="ordered locus">Tbis_3210</name>
</gene>
<dbReference type="OrthoDB" id="495620at2"/>
<dbReference type="SUPFAM" id="SSF53474">
    <property type="entry name" value="alpha/beta-Hydrolases"/>
    <property type="match status" value="1"/>
</dbReference>
<dbReference type="RefSeq" id="WP_013133433.1">
    <property type="nucleotide sequence ID" value="NC_014165.1"/>
</dbReference>
<keyword evidence="3" id="KW-1185">Reference proteome</keyword>
<keyword evidence="2" id="KW-0378">Hydrolase</keyword>